<sequence length="129" mass="13841">MVQSIGAVLGAVLVFSGGRSQDGAVSGRVSKSSETASVNQDPEWPPHPSKTGCQGPGVPPLPLGPPERLCIQSRRPGGCSRASVRQGEYEARQRKGLLGKSRGPERERLRRGHEWWRQLVLAGLPPGRS</sequence>
<accession>A0AAV7VBC5</accession>
<feature type="region of interest" description="Disordered" evidence="1">
    <location>
        <begin position="18"/>
        <end position="109"/>
    </location>
</feature>
<dbReference type="EMBL" id="JANPWB010000003">
    <property type="protein sequence ID" value="KAJ1197924.1"/>
    <property type="molecule type" value="Genomic_DNA"/>
</dbReference>
<protein>
    <submittedName>
        <fullName evidence="2">Uncharacterized protein</fullName>
    </submittedName>
</protein>
<dbReference type="AlphaFoldDB" id="A0AAV7VBC5"/>
<feature type="compositionally biased region" description="Polar residues" evidence="1">
    <location>
        <begin position="29"/>
        <end position="40"/>
    </location>
</feature>
<evidence type="ECO:0000256" key="1">
    <source>
        <dbReference type="SAM" id="MobiDB-lite"/>
    </source>
</evidence>
<evidence type="ECO:0000313" key="2">
    <source>
        <dbReference type="EMBL" id="KAJ1197924.1"/>
    </source>
</evidence>
<dbReference type="Proteomes" id="UP001066276">
    <property type="component" value="Chromosome 2_1"/>
</dbReference>
<name>A0AAV7VBC5_PLEWA</name>
<organism evidence="2 3">
    <name type="scientific">Pleurodeles waltl</name>
    <name type="common">Iberian ribbed newt</name>
    <dbReference type="NCBI Taxonomy" id="8319"/>
    <lineage>
        <taxon>Eukaryota</taxon>
        <taxon>Metazoa</taxon>
        <taxon>Chordata</taxon>
        <taxon>Craniata</taxon>
        <taxon>Vertebrata</taxon>
        <taxon>Euteleostomi</taxon>
        <taxon>Amphibia</taxon>
        <taxon>Batrachia</taxon>
        <taxon>Caudata</taxon>
        <taxon>Salamandroidea</taxon>
        <taxon>Salamandridae</taxon>
        <taxon>Pleurodelinae</taxon>
        <taxon>Pleurodeles</taxon>
    </lineage>
</organism>
<gene>
    <name evidence="2" type="ORF">NDU88_001768</name>
</gene>
<evidence type="ECO:0000313" key="3">
    <source>
        <dbReference type="Proteomes" id="UP001066276"/>
    </source>
</evidence>
<comment type="caution">
    <text evidence="2">The sequence shown here is derived from an EMBL/GenBank/DDBJ whole genome shotgun (WGS) entry which is preliminary data.</text>
</comment>
<reference evidence="2" key="1">
    <citation type="journal article" date="2022" name="bioRxiv">
        <title>Sequencing and chromosome-scale assembly of the giantPleurodeles waltlgenome.</title>
        <authorList>
            <person name="Brown T."/>
            <person name="Elewa A."/>
            <person name="Iarovenko S."/>
            <person name="Subramanian E."/>
            <person name="Araus A.J."/>
            <person name="Petzold A."/>
            <person name="Susuki M."/>
            <person name="Suzuki K.-i.T."/>
            <person name="Hayashi T."/>
            <person name="Toyoda A."/>
            <person name="Oliveira C."/>
            <person name="Osipova E."/>
            <person name="Leigh N.D."/>
            <person name="Simon A."/>
            <person name="Yun M.H."/>
        </authorList>
    </citation>
    <scope>NUCLEOTIDE SEQUENCE</scope>
    <source>
        <strain evidence="2">20211129_DDA</strain>
        <tissue evidence="2">Liver</tissue>
    </source>
</reference>
<keyword evidence="3" id="KW-1185">Reference proteome</keyword>
<proteinExistence type="predicted"/>